<gene>
    <name evidence="1" type="ORF">F7R03_28995</name>
</gene>
<evidence type="ECO:0000313" key="1">
    <source>
        <dbReference type="EMBL" id="KAB0556933.1"/>
    </source>
</evidence>
<dbReference type="RefSeq" id="WP_151152743.1">
    <property type="nucleotide sequence ID" value="NZ_VZPQ01000219.1"/>
</dbReference>
<dbReference type="EMBL" id="VZPQ01000219">
    <property type="protein sequence ID" value="KAB0556933.1"/>
    <property type="molecule type" value="Genomic_DNA"/>
</dbReference>
<dbReference type="Proteomes" id="UP000423257">
    <property type="component" value="Unassembled WGS sequence"/>
</dbReference>
<comment type="caution">
    <text evidence="1">The sequence shown here is derived from an EMBL/GenBank/DDBJ whole genome shotgun (WGS) entry which is preliminary data.</text>
</comment>
<organism evidence="1 2">
    <name type="scientific">Pseudomonas palleroniana</name>
    <dbReference type="NCBI Taxonomy" id="191390"/>
    <lineage>
        <taxon>Bacteria</taxon>
        <taxon>Pseudomonadati</taxon>
        <taxon>Pseudomonadota</taxon>
        <taxon>Gammaproteobacteria</taxon>
        <taxon>Pseudomonadales</taxon>
        <taxon>Pseudomonadaceae</taxon>
        <taxon>Pseudomonas</taxon>
    </lineage>
</organism>
<reference evidence="1 2" key="1">
    <citation type="submission" date="2019-09" db="EMBL/GenBank/DDBJ databases">
        <title>Draft genome sequences of 48 bacterial type strains from the CCUG.</title>
        <authorList>
            <person name="Tunovic T."/>
            <person name="Pineiro-Iglesias B."/>
            <person name="Unosson C."/>
            <person name="Inganas E."/>
            <person name="Ohlen M."/>
            <person name="Cardew S."/>
            <person name="Jensie-Markopoulos S."/>
            <person name="Salva-Serra F."/>
            <person name="Jaen-Luchoro D."/>
            <person name="Karlsson R."/>
            <person name="Svensson-Stadler L."/>
            <person name="Chun J."/>
            <person name="Moore E."/>
        </authorList>
    </citation>
    <scope>NUCLEOTIDE SEQUENCE [LARGE SCALE GENOMIC DNA]</scope>
    <source>
        <strain evidence="1 2">CCUG 51524</strain>
    </source>
</reference>
<protein>
    <submittedName>
        <fullName evidence="1">Uncharacterized protein</fullName>
    </submittedName>
</protein>
<name>A0A6H9RUX6_9PSED</name>
<proteinExistence type="predicted"/>
<sequence length="128" mass="14283">PPSPPLPGITRDEDSWLEEFTFYLNSQEFDLAHRKLSLKDGTNNTWELRAKEDSALINATSVALWMSGGDALQLVFEPPLFQPQPVTTAPLSWSILTKASHWGSFTLELRSPHLPTRSIDAEVNVHGT</sequence>
<feature type="non-terminal residue" evidence="1">
    <location>
        <position position="1"/>
    </location>
</feature>
<dbReference type="AlphaFoldDB" id="A0A6H9RUX6"/>
<accession>A0A6H9RUX6</accession>
<evidence type="ECO:0000313" key="2">
    <source>
        <dbReference type="Proteomes" id="UP000423257"/>
    </source>
</evidence>